<dbReference type="InterPro" id="IPR006638">
    <property type="entry name" value="Elp3/MiaA/NifB-like_rSAM"/>
</dbReference>
<evidence type="ECO:0000256" key="1">
    <source>
        <dbReference type="ARBA" id="ARBA00001966"/>
    </source>
</evidence>
<dbReference type="PANTHER" id="PTHR11918">
    <property type="entry name" value="RADICAL SAM PROTEINS"/>
    <property type="match status" value="1"/>
</dbReference>
<dbReference type="SFLD" id="SFLDG01082">
    <property type="entry name" value="B12-binding_domain_containing"/>
    <property type="match status" value="1"/>
</dbReference>
<dbReference type="InterPro" id="IPR005839">
    <property type="entry name" value="Methylthiotransferase"/>
</dbReference>
<evidence type="ECO:0000256" key="2">
    <source>
        <dbReference type="ARBA" id="ARBA00022485"/>
    </source>
</evidence>
<dbReference type="Proteomes" id="UP000051373">
    <property type="component" value="Unassembled WGS sequence"/>
</dbReference>
<evidence type="ECO:0000256" key="3">
    <source>
        <dbReference type="ARBA" id="ARBA00022679"/>
    </source>
</evidence>
<keyword evidence="3" id="KW-0808">Transferase</keyword>
<feature type="domain" description="MTTase N-terminal" evidence="8">
    <location>
        <begin position="1"/>
        <end position="103"/>
    </location>
</feature>
<dbReference type="SFLD" id="SFLDS00029">
    <property type="entry name" value="Radical_SAM"/>
    <property type="match status" value="1"/>
</dbReference>
<gene>
    <name evidence="10" type="ORF">AMJ83_00145</name>
</gene>
<evidence type="ECO:0000259" key="9">
    <source>
        <dbReference type="PROSITE" id="PS51918"/>
    </source>
</evidence>
<sequence>MQKLINLGCKLNQYEGYCLLEKFSDINDLVIINTCCVTQEAEIKSRKKFRQALRKFPGATTVATGCACRIHPEEYAQATHVLDNVARNAAIKKIMPKPNKARYFLKIQDGCDMKCTYCIVSKVRSRIESKSMSDIEQEILRARGLGYREVVLVGANIGLYGRDFGDSLEDLLSAIGNISDSPRIRLSSIEPFFVTEQLIQALKNLPLCRHFHIPIQSADNSVLKMMNRNYDSAFLSQAINALHDEFPDASLGADIIVGFPDEGDKEFMSTYRFLQEHPFTHLHVFPYSPRPGTEAYPFGDPIPKSQKKKRFWKLKELIAQKNYEYRKQLVNRKFGAIIERKNGKCVGLTDNYIRVRIEEHCPANKLVEVTIEEVTEDSTKAALCSHKTDHN</sequence>
<keyword evidence="7" id="KW-0411">Iron-sulfur</keyword>
<reference evidence="10 11" key="1">
    <citation type="journal article" date="2015" name="Microbiome">
        <title>Genomic resolution of linkages in carbon, nitrogen, and sulfur cycling among widespread estuary sediment bacteria.</title>
        <authorList>
            <person name="Baker B.J."/>
            <person name="Lazar C.S."/>
            <person name="Teske A.P."/>
            <person name="Dick G.J."/>
        </authorList>
    </citation>
    <scope>NUCLEOTIDE SEQUENCE [LARGE SCALE GENOMIC DNA]</scope>
    <source>
        <strain evidence="10">SM23_42</strain>
    </source>
</reference>
<evidence type="ECO:0000256" key="4">
    <source>
        <dbReference type="ARBA" id="ARBA00022691"/>
    </source>
</evidence>
<evidence type="ECO:0000256" key="5">
    <source>
        <dbReference type="ARBA" id="ARBA00022723"/>
    </source>
</evidence>
<dbReference type="SMART" id="SM00729">
    <property type="entry name" value="Elp3"/>
    <property type="match status" value="1"/>
</dbReference>
<dbReference type="SUPFAM" id="SSF102114">
    <property type="entry name" value="Radical SAM enzymes"/>
    <property type="match status" value="1"/>
</dbReference>
<keyword evidence="5" id="KW-0479">Metal-binding</keyword>
<dbReference type="InterPro" id="IPR058240">
    <property type="entry name" value="rSAM_sf"/>
</dbReference>
<organism evidence="10 11">
    <name type="scientific">candidate division WOR_3 bacterium SM23_42</name>
    <dbReference type="NCBI Taxonomy" id="1703779"/>
    <lineage>
        <taxon>Bacteria</taxon>
        <taxon>Bacteria division WOR-3</taxon>
    </lineage>
</organism>
<comment type="caution">
    <text evidence="10">The sequence shown here is derived from an EMBL/GenBank/DDBJ whole genome shotgun (WGS) entry which is preliminary data.</text>
</comment>
<dbReference type="GO" id="GO:0051539">
    <property type="term" value="F:4 iron, 4 sulfur cluster binding"/>
    <property type="evidence" value="ECO:0007669"/>
    <property type="project" value="InterPro"/>
</dbReference>
<dbReference type="Pfam" id="PF00919">
    <property type="entry name" value="UPF0004"/>
    <property type="match status" value="1"/>
</dbReference>
<dbReference type="Gene3D" id="3.80.30.20">
    <property type="entry name" value="tm_1862 like domain"/>
    <property type="match status" value="1"/>
</dbReference>
<dbReference type="EMBL" id="LJUJ01000001">
    <property type="protein sequence ID" value="KPK64658.1"/>
    <property type="molecule type" value="Genomic_DNA"/>
</dbReference>
<dbReference type="InterPro" id="IPR007197">
    <property type="entry name" value="rSAM"/>
</dbReference>
<keyword evidence="6" id="KW-0408">Iron</keyword>
<feature type="domain" description="Radical SAM core" evidence="9">
    <location>
        <begin position="97"/>
        <end position="324"/>
    </location>
</feature>
<dbReference type="InterPro" id="IPR013848">
    <property type="entry name" value="Methylthiotransferase_N"/>
</dbReference>
<dbReference type="CDD" id="cd01335">
    <property type="entry name" value="Radical_SAM"/>
    <property type="match status" value="1"/>
</dbReference>
<evidence type="ECO:0000259" key="8">
    <source>
        <dbReference type="PROSITE" id="PS51449"/>
    </source>
</evidence>
<dbReference type="PATRIC" id="fig|1703779.3.peg.104"/>
<protein>
    <submittedName>
        <fullName evidence="10">Uncharacterized protein</fullName>
    </submittedName>
</protein>
<proteinExistence type="predicted"/>
<dbReference type="AlphaFoldDB" id="A0A0S8FX16"/>
<comment type="cofactor">
    <cofactor evidence="1">
        <name>[4Fe-4S] cluster</name>
        <dbReference type="ChEBI" id="CHEBI:49883"/>
    </cofactor>
</comment>
<dbReference type="PANTHER" id="PTHR11918:SF45">
    <property type="entry name" value="THREONYLCARBAMOYLADENOSINE TRNA METHYLTHIOTRANSFERASE"/>
    <property type="match status" value="1"/>
</dbReference>
<dbReference type="GO" id="GO:0035598">
    <property type="term" value="F:tRNA (N(6)-L-threonylcarbamoyladenosine(37)-C(2))-methylthiotransferase activity"/>
    <property type="evidence" value="ECO:0007669"/>
    <property type="project" value="TreeGrafter"/>
</dbReference>
<evidence type="ECO:0000313" key="11">
    <source>
        <dbReference type="Proteomes" id="UP000051373"/>
    </source>
</evidence>
<dbReference type="InterPro" id="IPR023404">
    <property type="entry name" value="rSAM_horseshoe"/>
</dbReference>
<evidence type="ECO:0000256" key="7">
    <source>
        <dbReference type="ARBA" id="ARBA00023014"/>
    </source>
</evidence>
<dbReference type="STRING" id="1703779.AMJ83_00145"/>
<dbReference type="NCBIfam" id="TIGR00089">
    <property type="entry name" value="MiaB/RimO family radical SAM methylthiotransferase"/>
    <property type="match status" value="1"/>
</dbReference>
<keyword evidence="4" id="KW-0949">S-adenosyl-L-methionine</keyword>
<dbReference type="PROSITE" id="PS51449">
    <property type="entry name" value="MTTASE_N"/>
    <property type="match status" value="1"/>
</dbReference>
<dbReference type="Pfam" id="PF04055">
    <property type="entry name" value="Radical_SAM"/>
    <property type="match status" value="1"/>
</dbReference>
<accession>A0A0S8FX16</accession>
<evidence type="ECO:0000256" key="6">
    <source>
        <dbReference type="ARBA" id="ARBA00023004"/>
    </source>
</evidence>
<keyword evidence="2" id="KW-0004">4Fe-4S</keyword>
<name>A0A0S8FX16_UNCW3</name>
<dbReference type="PROSITE" id="PS51918">
    <property type="entry name" value="RADICAL_SAM"/>
    <property type="match status" value="1"/>
</dbReference>
<evidence type="ECO:0000313" key="10">
    <source>
        <dbReference type="EMBL" id="KPK64658.1"/>
    </source>
</evidence>